<dbReference type="InterPro" id="IPR002182">
    <property type="entry name" value="NB-ARC"/>
</dbReference>
<dbReference type="Pfam" id="PF23282">
    <property type="entry name" value="WHD_ROQ1"/>
    <property type="match status" value="1"/>
</dbReference>
<comment type="caution">
    <text evidence="6">The sequence shown here is derived from an EMBL/GenBank/DDBJ whole genome shotgun (WGS) entry which is preliminary data.</text>
</comment>
<evidence type="ECO:0000256" key="4">
    <source>
        <dbReference type="ARBA" id="ARBA00023027"/>
    </source>
</evidence>
<dbReference type="PANTHER" id="PTHR11017">
    <property type="entry name" value="LEUCINE-RICH REPEAT-CONTAINING PROTEIN"/>
    <property type="match status" value="1"/>
</dbReference>
<accession>A0AAN7EFB0</accession>
<dbReference type="EMBL" id="JAXUIC010000009">
    <property type="protein sequence ID" value="KAK4570851.1"/>
    <property type="molecule type" value="Genomic_DNA"/>
</dbReference>
<evidence type="ECO:0000256" key="1">
    <source>
        <dbReference type="ARBA" id="ARBA00022614"/>
    </source>
</evidence>
<proteinExistence type="predicted"/>
<dbReference type="SMART" id="SM00255">
    <property type="entry name" value="TIR"/>
    <property type="match status" value="1"/>
</dbReference>
<dbReference type="InterPro" id="IPR044974">
    <property type="entry name" value="Disease_R_plants"/>
</dbReference>
<protein>
    <recommendedName>
        <fullName evidence="5">TIR domain-containing protein</fullName>
    </recommendedName>
</protein>
<dbReference type="GO" id="GO:0007165">
    <property type="term" value="P:signal transduction"/>
    <property type="evidence" value="ECO:0007669"/>
    <property type="project" value="InterPro"/>
</dbReference>
<dbReference type="Pfam" id="PF01582">
    <property type="entry name" value="TIR"/>
    <property type="match status" value="1"/>
</dbReference>
<dbReference type="Proteomes" id="UP001324115">
    <property type="component" value="Unassembled WGS sequence"/>
</dbReference>
<dbReference type="Gene3D" id="1.10.8.430">
    <property type="entry name" value="Helical domain of apoptotic protease-activating factors"/>
    <property type="match status" value="1"/>
</dbReference>
<dbReference type="PRINTS" id="PR00364">
    <property type="entry name" value="DISEASERSIST"/>
</dbReference>
<keyword evidence="2" id="KW-0677">Repeat</keyword>
<dbReference type="GO" id="GO:0043531">
    <property type="term" value="F:ADP binding"/>
    <property type="evidence" value="ECO:0007669"/>
    <property type="project" value="InterPro"/>
</dbReference>
<dbReference type="Gene3D" id="3.40.50.300">
    <property type="entry name" value="P-loop containing nucleotide triphosphate hydrolases"/>
    <property type="match status" value="1"/>
</dbReference>
<dbReference type="FunFam" id="3.40.50.10140:FF:000007">
    <property type="entry name" value="Disease resistance protein (TIR-NBS-LRR class)"/>
    <property type="match status" value="1"/>
</dbReference>
<dbReference type="Gene3D" id="3.40.50.10140">
    <property type="entry name" value="Toll/interleukin-1 receptor homology (TIR) domain"/>
    <property type="match status" value="1"/>
</dbReference>
<dbReference type="SUPFAM" id="SSF52540">
    <property type="entry name" value="P-loop containing nucleoside triphosphate hydrolases"/>
    <property type="match status" value="1"/>
</dbReference>
<evidence type="ECO:0000256" key="3">
    <source>
        <dbReference type="ARBA" id="ARBA00022821"/>
    </source>
</evidence>
<keyword evidence="7" id="KW-1185">Reference proteome</keyword>
<name>A0AAN7EFB0_QUERU</name>
<feature type="domain" description="TIR" evidence="5">
    <location>
        <begin position="16"/>
        <end position="182"/>
    </location>
</feature>
<dbReference type="InterPro" id="IPR058192">
    <property type="entry name" value="WHD_ROQ1-like"/>
</dbReference>
<dbReference type="GO" id="GO:0006952">
    <property type="term" value="P:defense response"/>
    <property type="evidence" value="ECO:0007669"/>
    <property type="project" value="UniProtKB-KW"/>
</dbReference>
<evidence type="ECO:0000313" key="7">
    <source>
        <dbReference type="Proteomes" id="UP001324115"/>
    </source>
</evidence>
<keyword evidence="1" id="KW-0433">Leucine-rich repeat</keyword>
<keyword evidence="4" id="KW-0520">NAD</keyword>
<dbReference type="Pfam" id="PF00931">
    <property type="entry name" value="NB-ARC"/>
    <property type="match status" value="1"/>
</dbReference>
<gene>
    <name evidence="6" type="ORF">RGQ29_029634</name>
</gene>
<dbReference type="InterPro" id="IPR042197">
    <property type="entry name" value="Apaf_helical"/>
</dbReference>
<dbReference type="SUPFAM" id="SSF52200">
    <property type="entry name" value="Toll/Interleukin receptor TIR domain"/>
    <property type="match status" value="1"/>
</dbReference>
<evidence type="ECO:0000259" key="5">
    <source>
        <dbReference type="PROSITE" id="PS50104"/>
    </source>
</evidence>
<keyword evidence="3" id="KW-0611">Plant defense</keyword>
<dbReference type="InterPro" id="IPR035897">
    <property type="entry name" value="Toll_tir_struct_dom_sf"/>
</dbReference>
<dbReference type="AlphaFoldDB" id="A0AAN7EFB0"/>
<reference evidence="6 7" key="1">
    <citation type="journal article" date="2023" name="G3 (Bethesda)">
        <title>A haplotype-resolved chromosome-scale genome for Quercus rubra L. provides insights into the genetics of adaptive traits for red oak species.</title>
        <authorList>
            <person name="Kapoor B."/>
            <person name="Jenkins J."/>
            <person name="Schmutz J."/>
            <person name="Zhebentyayeva T."/>
            <person name="Kuelheim C."/>
            <person name="Coggeshall M."/>
            <person name="Heim C."/>
            <person name="Lasky J.R."/>
            <person name="Leites L."/>
            <person name="Islam-Faridi N."/>
            <person name="Romero-Severson J."/>
            <person name="DeLeo V.L."/>
            <person name="Lucas S.M."/>
            <person name="Lazic D."/>
            <person name="Gailing O."/>
            <person name="Carlson J."/>
            <person name="Staton M."/>
        </authorList>
    </citation>
    <scope>NUCLEOTIDE SEQUENCE [LARGE SCALE GENOMIC DNA]</scope>
    <source>
        <strain evidence="6">Pseudo-F2</strain>
    </source>
</reference>
<dbReference type="PROSITE" id="PS50104">
    <property type="entry name" value="TIR"/>
    <property type="match status" value="1"/>
</dbReference>
<dbReference type="SUPFAM" id="SSF46785">
    <property type="entry name" value="Winged helix' DNA-binding domain"/>
    <property type="match status" value="1"/>
</dbReference>
<evidence type="ECO:0000256" key="2">
    <source>
        <dbReference type="ARBA" id="ARBA00022737"/>
    </source>
</evidence>
<dbReference type="InterPro" id="IPR036390">
    <property type="entry name" value="WH_DNA-bd_sf"/>
</dbReference>
<dbReference type="PANTHER" id="PTHR11017:SF559">
    <property type="entry name" value="DISEASE RESISTANCE PROTEIN CHL1"/>
    <property type="match status" value="1"/>
</dbReference>
<organism evidence="6 7">
    <name type="scientific">Quercus rubra</name>
    <name type="common">Northern red oak</name>
    <name type="synonym">Quercus borealis</name>
    <dbReference type="NCBI Taxonomy" id="3512"/>
    <lineage>
        <taxon>Eukaryota</taxon>
        <taxon>Viridiplantae</taxon>
        <taxon>Streptophyta</taxon>
        <taxon>Embryophyta</taxon>
        <taxon>Tracheophyta</taxon>
        <taxon>Spermatophyta</taxon>
        <taxon>Magnoliopsida</taxon>
        <taxon>eudicotyledons</taxon>
        <taxon>Gunneridae</taxon>
        <taxon>Pentapetalae</taxon>
        <taxon>rosids</taxon>
        <taxon>fabids</taxon>
        <taxon>Fagales</taxon>
        <taxon>Fagaceae</taxon>
        <taxon>Quercus</taxon>
    </lineage>
</organism>
<sequence length="610" mass="70342">MDTISPSSSSSSTHQWKYHVFLSFRGEDTRNNFIDHLYAALNQKGVYTFRDDEKLERGEPISLLLLKAIEDLLLAIVVLSKNYASSTWCLDELMKIMDCKKNMGLIVLPIFYDVEPFVVREQTKTYAQAFVEHEKHFNKNLKKVHSWRAALTDVSNLSGRSLEDGPESEFIQGIIKVISLKLSSLFPKDTNGLVGIDSQVEKLMSLLAIGSNDVFFVGIWGMGGIGKTTLARVVYEMVLSEFEGHCFIANVRGEYEKCGLLPLQQKLIREILMEESVNIRDDYDGIDIIKNRLCHKKILLVLDDVNQFNQLEKLVGDSRWFGRGSRVIITTRDEHLIRHKVHTIYEAQGMNDIEALCLFSLKAFKEYDPPKDYLALSKSFIDYAKGLPLAIDVLGSFLYDRSKEEWEGTLNRLKEYPNKKIIEILEIGFDGLEDIEKEIFLHIACFFNMKGNDYIVEILDCLGLHPKIGLKVLIERSVLNYYGNIYWMHDLLQQMGQDMVRRDCPLEPEKWSKLWLYKDIRSVLMKNIEMEAIQGLVLQLGELHKSEKAHRNLEAFPKMPNLKLLIIHDVQTIMEKSVLLKFNAKKKPKSCELVIVFPFKYAFFKEIGLE</sequence>
<dbReference type="InterPro" id="IPR027417">
    <property type="entry name" value="P-loop_NTPase"/>
</dbReference>
<dbReference type="InterPro" id="IPR000157">
    <property type="entry name" value="TIR_dom"/>
</dbReference>
<evidence type="ECO:0000313" key="6">
    <source>
        <dbReference type="EMBL" id="KAK4570851.1"/>
    </source>
</evidence>